<evidence type="ECO:0008006" key="3">
    <source>
        <dbReference type="Google" id="ProtNLM"/>
    </source>
</evidence>
<evidence type="ECO:0000313" key="1">
    <source>
        <dbReference type="EMBL" id="SEL78048.1"/>
    </source>
</evidence>
<organism evidence="1 2">
    <name type="scientific">Roseovarius azorensis</name>
    <dbReference type="NCBI Taxonomy" id="1287727"/>
    <lineage>
        <taxon>Bacteria</taxon>
        <taxon>Pseudomonadati</taxon>
        <taxon>Pseudomonadota</taxon>
        <taxon>Alphaproteobacteria</taxon>
        <taxon>Rhodobacterales</taxon>
        <taxon>Roseobacteraceae</taxon>
        <taxon>Roseovarius</taxon>
    </lineage>
</organism>
<keyword evidence="2" id="KW-1185">Reference proteome</keyword>
<dbReference type="Pfam" id="PF20107">
    <property type="entry name" value="DUF6497"/>
    <property type="match status" value="1"/>
</dbReference>
<dbReference type="OrthoDB" id="7862028at2"/>
<sequence>MRRVGQMVAMLAGLDLAQGAAAQDEALPLPSGLEARLQEVLTDRPGDGLVYRFRFVAEGFAVSEAVLADLSWLCESYALPRLSNIGPQPARVVISLADKPSEFGIYDPDVTQVFESFSLQGGACVWELF</sequence>
<dbReference type="STRING" id="1287727.SAMN05443999_10814"/>
<dbReference type="InterPro" id="IPR045467">
    <property type="entry name" value="DUF6497"/>
</dbReference>
<dbReference type="EMBL" id="FOAG01000008">
    <property type="protein sequence ID" value="SEL78048.1"/>
    <property type="molecule type" value="Genomic_DNA"/>
</dbReference>
<dbReference type="AlphaFoldDB" id="A0A1H7T002"/>
<name>A0A1H7T002_9RHOB</name>
<reference evidence="1 2" key="1">
    <citation type="submission" date="2016-10" db="EMBL/GenBank/DDBJ databases">
        <authorList>
            <person name="de Groot N.N."/>
        </authorList>
    </citation>
    <scope>NUCLEOTIDE SEQUENCE [LARGE SCALE GENOMIC DNA]</scope>
    <source>
        <strain evidence="1 2">DSM 100674</strain>
    </source>
</reference>
<protein>
    <recommendedName>
        <fullName evidence="3">Acetolactate synthase</fullName>
    </recommendedName>
</protein>
<accession>A0A1H7T002</accession>
<gene>
    <name evidence="1" type="ORF">SAMN05443999_10814</name>
</gene>
<dbReference type="Proteomes" id="UP000199582">
    <property type="component" value="Unassembled WGS sequence"/>
</dbReference>
<proteinExistence type="predicted"/>
<evidence type="ECO:0000313" key="2">
    <source>
        <dbReference type="Proteomes" id="UP000199582"/>
    </source>
</evidence>